<dbReference type="PANTHER" id="PTHR11474:SF76">
    <property type="entry name" value="SHKT DOMAIN-CONTAINING PROTEIN"/>
    <property type="match status" value="1"/>
</dbReference>
<feature type="domain" description="Tyrosinase copper-binding" evidence="11">
    <location>
        <begin position="34"/>
        <end position="51"/>
    </location>
</feature>
<evidence type="ECO:0000256" key="4">
    <source>
        <dbReference type="ARBA" id="ARBA00022723"/>
    </source>
</evidence>
<evidence type="ECO:0000256" key="10">
    <source>
        <dbReference type="ARBA" id="ARBA00048881"/>
    </source>
</evidence>
<dbReference type="Pfam" id="PF18132">
    <property type="entry name" value="Tyrosinase_C"/>
    <property type="match status" value="1"/>
</dbReference>
<evidence type="ECO:0000256" key="5">
    <source>
        <dbReference type="ARBA" id="ARBA00023002"/>
    </source>
</evidence>
<evidence type="ECO:0000256" key="7">
    <source>
        <dbReference type="ARBA" id="ARBA00023033"/>
    </source>
</evidence>
<proteinExistence type="inferred from homology"/>
<comment type="cofactor">
    <cofactor evidence="1">
        <name>Cu(2+)</name>
        <dbReference type="ChEBI" id="CHEBI:29036"/>
    </cofactor>
</comment>
<dbReference type="RefSeq" id="XP_069224808.1">
    <property type="nucleotide sequence ID" value="XM_069378269.1"/>
</dbReference>
<evidence type="ECO:0000256" key="9">
    <source>
        <dbReference type="ARBA" id="ARBA00048233"/>
    </source>
</evidence>
<name>A0AB34KA35_9PEZI</name>
<protein>
    <recommendedName>
        <fullName evidence="3">tyrosinase</fullName>
        <ecNumber evidence="3">1.14.18.1</ecNumber>
    </recommendedName>
</protein>
<comment type="catalytic activity">
    <reaction evidence="10">
        <text>L-tyrosine + O2 = L-dopaquinone + H2O</text>
        <dbReference type="Rhea" id="RHEA:18117"/>
        <dbReference type="ChEBI" id="CHEBI:15377"/>
        <dbReference type="ChEBI" id="CHEBI:15379"/>
        <dbReference type="ChEBI" id="CHEBI:57924"/>
        <dbReference type="ChEBI" id="CHEBI:58315"/>
        <dbReference type="EC" id="1.14.18.1"/>
    </reaction>
</comment>
<comment type="catalytic activity">
    <reaction evidence="9">
        <text>2 L-dopa + O2 = 2 L-dopaquinone + 2 H2O</text>
        <dbReference type="Rhea" id="RHEA:34287"/>
        <dbReference type="ChEBI" id="CHEBI:15377"/>
        <dbReference type="ChEBI" id="CHEBI:15379"/>
        <dbReference type="ChEBI" id="CHEBI:57504"/>
        <dbReference type="ChEBI" id="CHEBI:57924"/>
        <dbReference type="EC" id="1.14.18.1"/>
    </reaction>
</comment>
<gene>
    <name evidence="13" type="ORF">WHR41_09667</name>
</gene>
<dbReference type="GO" id="GO:0004503">
    <property type="term" value="F:tyrosinase activity"/>
    <property type="evidence" value="ECO:0007669"/>
    <property type="project" value="UniProtKB-EC"/>
</dbReference>
<dbReference type="EMBL" id="JAAQHG020000246">
    <property type="protein sequence ID" value="KAL1581699.1"/>
    <property type="molecule type" value="Genomic_DNA"/>
</dbReference>
<dbReference type="InterPro" id="IPR002227">
    <property type="entry name" value="Tyrosinase_Cu-bd"/>
</dbReference>
<dbReference type="PRINTS" id="PR00092">
    <property type="entry name" value="TYROSINASE"/>
</dbReference>
<feature type="domain" description="Tyrosinase copper-binding" evidence="12">
    <location>
        <begin position="217"/>
        <end position="228"/>
    </location>
</feature>
<dbReference type="Pfam" id="PF00264">
    <property type="entry name" value="Tyrosinase"/>
    <property type="match status" value="1"/>
</dbReference>
<keyword evidence="7" id="KW-0503">Monooxygenase</keyword>
<evidence type="ECO:0000256" key="2">
    <source>
        <dbReference type="ARBA" id="ARBA00009928"/>
    </source>
</evidence>
<dbReference type="InterPro" id="IPR041640">
    <property type="entry name" value="Tyrosinase_C"/>
</dbReference>
<dbReference type="SUPFAM" id="SSF48056">
    <property type="entry name" value="Di-copper centre-containing domain"/>
    <property type="match status" value="1"/>
</dbReference>
<sequence length="510" mass="56714">MSYYQIAAIHGQPYVAWDNNEPCDGCASSGYCTHQSTLFPTWHRAYMALFEQALSLNAMSVAKQFTGDERGRYVRAAKRLRLPFWDWAKLPLETADSFPRVFTDEEVLVTTPSGRANITNPLKSYVFGPNEDYSFMNANETYRRPTFAVSDILQLRADLWAALSSGQPYPDFSTEARLDGANKGTKSLNPSNLEAIHDHVHVLVGGHMSVVSQAAFDPIFWLHHTNVDRILAIYQTAYPDEWVSQSVEAASSMWYTSGTVTDGNTSLQPFRSSSKNGFWTSNALRSTRALNYTYEGLGEENVTSVINGLHTGKISVAGPDQEVHGGLAKKSDEVHGVMSWLDDGQAAGPPIKLTKHFASIQLDSGALNGSFTIFLFDGDFNKTNPTEWRKSRSLMGFHGFFLSGSLFNPGFQLRAGVSIPDRSFPPDLPERSGIAQRRDFGTISDLARQRFDWRIVDADGCIKDARNLPGVDVSIIRSEVHLPCDEASLPVWEDFTVVEMLTDRNKAECH</sequence>
<keyword evidence="14" id="KW-1185">Reference proteome</keyword>
<dbReference type="Gene3D" id="1.10.1280.10">
    <property type="entry name" value="Di-copper center containing domain from catechol oxidase"/>
    <property type="match status" value="1"/>
</dbReference>
<dbReference type="AlphaFoldDB" id="A0AB34KA35"/>
<keyword evidence="8" id="KW-0470">Melanin biosynthesis</keyword>
<dbReference type="Proteomes" id="UP000803884">
    <property type="component" value="Unassembled WGS sequence"/>
</dbReference>
<dbReference type="GO" id="GO:0042438">
    <property type="term" value="P:melanin biosynthetic process"/>
    <property type="evidence" value="ECO:0007669"/>
    <property type="project" value="UniProtKB-KW"/>
</dbReference>
<evidence type="ECO:0000313" key="14">
    <source>
        <dbReference type="Proteomes" id="UP000803884"/>
    </source>
</evidence>
<dbReference type="PANTHER" id="PTHR11474">
    <property type="entry name" value="TYROSINASE FAMILY MEMBER"/>
    <property type="match status" value="1"/>
</dbReference>
<evidence type="ECO:0000259" key="12">
    <source>
        <dbReference type="PROSITE" id="PS00498"/>
    </source>
</evidence>
<evidence type="ECO:0000256" key="6">
    <source>
        <dbReference type="ARBA" id="ARBA00023008"/>
    </source>
</evidence>
<evidence type="ECO:0000256" key="8">
    <source>
        <dbReference type="ARBA" id="ARBA00023101"/>
    </source>
</evidence>
<dbReference type="PROSITE" id="PS00497">
    <property type="entry name" value="TYROSINASE_1"/>
    <property type="match status" value="1"/>
</dbReference>
<reference evidence="13 14" key="1">
    <citation type="journal article" date="2020" name="Microbiol. Resour. Announc.">
        <title>Draft Genome Sequence of a Cladosporium Species Isolated from the Mesophotic Ascidian Didemnum maculosum.</title>
        <authorList>
            <person name="Gioti A."/>
            <person name="Siaperas R."/>
            <person name="Nikolaivits E."/>
            <person name="Le Goff G."/>
            <person name="Ouazzani J."/>
            <person name="Kotoulas G."/>
            <person name="Topakas E."/>
        </authorList>
    </citation>
    <scope>NUCLEOTIDE SEQUENCE [LARGE SCALE GENOMIC DNA]</scope>
    <source>
        <strain evidence="13 14">TM138-S3</strain>
    </source>
</reference>
<comment type="similarity">
    <text evidence="2">Belongs to the tyrosinase family.</text>
</comment>
<dbReference type="EC" id="1.14.18.1" evidence="3"/>
<dbReference type="GO" id="GO:0046872">
    <property type="term" value="F:metal ion binding"/>
    <property type="evidence" value="ECO:0007669"/>
    <property type="project" value="UniProtKB-KW"/>
</dbReference>
<evidence type="ECO:0000313" key="13">
    <source>
        <dbReference type="EMBL" id="KAL1581699.1"/>
    </source>
</evidence>
<keyword evidence="6" id="KW-0186">Copper</keyword>
<keyword evidence="5" id="KW-0560">Oxidoreductase</keyword>
<evidence type="ECO:0000256" key="3">
    <source>
        <dbReference type="ARBA" id="ARBA00011906"/>
    </source>
</evidence>
<dbReference type="InterPro" id="IPR050316">
    <property type="entry name" value="Tyrosinase/Hemocyanin"/>
</dbReference>
<evidence type="ECO:0000259" key="11">
    <source>
        <dbReference type="PROSITE" id="PS00497"/>
    </source>
</evidence>
<evidence type="ECO:0000256" key="1">
    <source>
        <dbReference type="ARBA" id="ARBA00001973"/>
    </source>
</evidence>
<dbReference type="PROSITE" id="PS00498">
    <property type="entry name" value="TYROSINASE_2"/>
    <property type="match status" value="1"/>
</dbReference>
<keyword evidence="4" id="KW-0479">Metal-binding</keyword>
<organism evidence="13 14">
    <name type="scientific">Cladosporium halotolerans</name>
    <dbReference type="NCBI Taxonomy" id="1052096"/>
    <lineage>
        <taxon>Eukaryota</taxon>
        <taxon>Fungi</taxon>
        <taxon>Dikarya</taxon>
        <taxon>Ascomycota</taxon>
        <taxon>Pezizomycotina</taxon>
        <taxon>Dothideomycetes</taxon>
        <taxon>Dothideomycetidae</taxon>
        <taxon>Cladosporiales</taxon>
        <taxon>Cladosporiaceae</taxon>
        <taxon>Cladosporium</taxon>
    </lineage>
</organism>
<accession>A0AB34KA35</accession>
<comment type="caution">
    <text evidence="13">The sequence shown here is derived from an EMBL/GenBank/DDBJ whole genome shotgun (WGS) entry which is preliminary data.</text>
</comment>
<dbReference type="InterPro" id="IPR008922">
    <property type="entry name" value="Di-copper_centre_dom_sf"/>
</dbReference>
<dbReference type="GeneID" id="96011107"/>